<sequence length="231" mass="24428">MRLSRFFTAILLVSGLALTACDSNSGLQTDTPNTETAVVKPAVKAEQSDNTQKPADAPARPAAAANAANLLTITLKTGDVVIELADDVAPLHAARLKALADAGEYDNVAFHRVIEGFMAQTGDVEFGDMEDGFTPNRAGTGGSSQPDIKAEFSDRKFVRGTVGMARSQDPNSANSQFFIMFADGDFLNGQYTVVGKVIKGMENVDKIKLGDANNNGSVDNPDRMIKVRSGG</sequence>
<comment type="function">
    <text evidence="4">PPIases accelerate the folding of proteins. It catalyzes the cis-trans isomerization of proline imidic peptide bonds in oligopeptides.</text>
</comment>
<evidence type="ECO:0000259" key="5">
    <source>
        <dbReference type="PROSITE" id="PS50072"/>
    </source>
</evidence>
<evidence type="ECO:0000313" key="6">
    <source>
        <dbReference type="EMBL" id="MCY0146948.1"/>
    </source>
</evidence>
<feature type="signal peptide" evidence="4">
    <location>
        <begin position="1"/>
        <end position="19"/>
    </location>
</feature>
<keyword evidence="4" id="KW-0732">Signal</keyword>
<evidence type="ECO:0000313" key="7">
    <source>
        <dbReference type="Proteomes" id="UP001073227"/>
    </source>
</evidence>
<dbReference type="InterPro" id="IPR002130">
    <property type="entry name" value="Cyclophilin-type_PPIase_dom"/>
</dbReference>
<dbReference type="CDD" id="cd00317">
    <property type="entry name" value="cyclophilin"/>
    <property type="match status" value="1"/>
</dbReference>
<comment type="caution">
    <text evidence="6">The sequence shown here is derived from an EMBL/GenBank/DDBJ whole genome shotgun (WGS) entry which is preliminary data.</text>
</comment>
<feature type="domain" description="PPIase cyclophilin-type" evidence="5">
    <location>
        <begin position="78"/>
        <end position="231"/>
    </location>
</feature>
<proteinExistence type="inferred from homology"/>
<name>A0ABT3Z5A1_9HYPH</name>
<organism evidence="6 7">
    <name type="scientific">Hoeflea algicola</name>
    <dbReference type="NCBI Taxonomy" id="2983763"/>
    <lineage>
        <taxon>Bacteria</taxon>
        <taxon>Pseudomonadati</taxon>
        <taxon>Pseudomonadota</taxon>
        <taxon>Alphaproteobacteria</taxon>
        <taxon>Hyphomicrobiales</taxon>
        <taxon>Rhizobiaceae</taxon>
        <taxon>Hoeflea</taxon>
    </lineage>
</organism>
<accession>A0ABT3Z5A1</accession>
<dbReference type="PRINTS" id="PR00153">
    <property type="entry name" value="CSAPPISMRASE"/>
</dbReference>
<dbReference type="InterPro" id="IPR029000">
    <property type="entry name" value="Cyclophilin-like_dom_sf"/>
</dbReference>
<comment type="catalytic activity">
    <reaction evidence="4">
        <text>[protein]-peptidylproline (omega=180) = [protein]-peptidylproline (omega=0)</text>
        <dbReference type="Rhea" id="RHEA:16237"/>
        <dbReference type="Rhea" id="RHEA-COMP:10747"/>
        <dbReference type="Rhea" id="RHEA-COMP:10748"/>
        <dbReference type="ChEBI" id="CHEBI:83833"/>
        <dbReference type="ChEBI" id="CHEBI:83834"/>
        <dbReference type="EC" id="5.2.1.8"/>
    </reaction>
</comment>
<dbReference type="PROSITE" id="PS51257">
    <property type="entry name" value="PROKAR_LIPOPROTEIN"/>
    <property type="match status" value="1"/>
</dbReference>
<keyword evidence="2 4" id="KW-0697">Rotamase</keyword>
<dbReference type="Pfam" id="PF00160">
    <property type="entry name" value="Pro_isomerase"/>
    <property type="match status" value="1"/>
</dbReference>
<evidence type="ECO:0000256" key="1">
    <source>
        <dbReference type="ARBA" id="ARBA00007365"/>
    </source>
</evidence>
<evidence type="ECO:0000256" key="4">
    <source>
        <dbReference type="RuleBase" id="RU363019"/>
    </source>
</evidence>
<dbReference type="PANTHER" id="PTHR45625">
    <property type="entry name" value="PEPTIDYL-PROLYL CIS-TRANS ISOMERASE-RELATED"/>
    <property type="match status" value="1"/>
</dbReference>
<dbReference type="InterPro" id="IPR020892">
    <property type="entry name" value="Cyclophilin-type_PPIase_CS"/>
</dbReference>
<reference evidence="6" key="1">
    <citation type="submission" date="2022-10" db="EMBL/GenBank/DDBJ databases">
        <title>Hoeflea sp. G2-23, isolated from marine algae.</title>
        <authorList>
            <person name="Kristyanto S."/>
            <person name="Kim J.M."/>
            <person name="Jeon C.O."/>
        </authorList>
    </citation>
    <scope>NUCLEOTIDE SEQUENCE</scope>
    <source>
        <strain evidence="6">G2-23</strain>
    </source>
</reference>
<dbReference type="PROSITE" id="PS00170">
    <property type="entry name" value="CSA_PPIASE_1"/>
    <property type="match status" value="1"/>
</dbReference>
<gene>
    <name evidence="6" type="ORF">OEG84_04250</name>
</gene>
<dbReference type="PROSITE" id="PS50072">
    <property type="entry name" value="CSA_PPIASE_2"/>
    <property type="match status" value="1"/>
</dbReference>
<feature type="chain" id="PRO_5044969010" description="Peptidyl-prolyl cis-trans isomerase" evidence="4">
    <location>
        <begin position="20"/>
        <end position="231"/>
    </location>
</feature>
<keyword evidence="7" id="KW-1185">Reference proteome</keyword>
<dbReference type="EC" id="5.2.1.8" evidence="4"/>
<dbReference type="RefSeq" id="WP_267652583.1">
    <property type="nucleotide sequence ID" value="NZ_JAOVZR010000001.1"/>
</dbReference>
<dbReference type="Proteomes" id="UP001073227">
    <property type="component" value="Unassembled WGS sequence"/>
</dbReference>
<evidence type="ECO:0000256" key="2">
    <source>
        <dbReference type="ARBA" id="ARBA00023110"/>
    </source>
</evidence>
<dbReference type="Gene3D" id="2.40.100.10">
    <property type="entry name" value="Cyclophilin-like"/>
    <property type="match status" value="1"/>
</dbReference>
<comment type="similarity">
    <text evidence="1 4">Belongs to the cyclophilin-type PPIase family.</text>
</comment>
<protein>
    <recommendedName>
        <fullName evidence="4">Peptidyl-prolyl cis-trans isomerase</fullName>
        <shortName evidence="4">PPIase</shortName>
        <ecNumber evidence="4">5.2.1.8</ecNumber>
    </recommendedName>
</protein>
<dbReference type="GO" id="GO:0016853">
    <property type="term" value="F:isomerase activity"/>
    <property type="evidence" value="ECO:0007669"/>
    <property type="project" value="UniProtKB-KW"/>
</dbReference>
<keyword evidence="3 4" id="KW-0413">Isomerase</keyword>
<dbReference type="InterPro" id="IPR044666">
    <property type="entry name" value="Cyclophilin_A-like"/>
</dbReference>
<evidence type="ECO:0000256" key="3">
    <source>
        <dbReference type="ARBA" id="ARBA00023235"/>
    </source>
</evidence>
<dbReference type="SUPFAM" id="SSF50891">
    <property type="entry name" value="Cyclophilin-like"/>
    <property type="match status" value="1"/>
</dbReference>
<dbReference type="EMBL" id="JAOVZR010000001">
    <property type="protein sequence ID" value="MCY0146948.1"/>
    <property type="molecule type" value="Genomic_DNA"/>
</dbReference>
<dbReference type="PANTHER" id="PTHR45625:SF4">
    <property type="entry name" value="PEPTIDYLPROLYL ISOMERASE DOMAIN AND WD REPEAT-CONTAINING PROTEIN 1"/>
    <property type="match status" value="1"/>
</dbReference>